<evidence type="ECO:0000313" key="2">
    <source>
        <dbReference type="Proteomes" id="UP000215914"/>
    </source>
</evidence>
<reference evidence="1" key="2">
    <citation type="submission" date="2020-06" db="EMBL/GenBank/DDBJ databases">
        <title>Helianthus annuus Genome sequencing and assembly Release 2.</title>
        <authorList>
            <person name="Gouzy J."/>
            <person name="Langlade N."/>
            <person name="Munos S."/>
        </authorList>
    </citation>
    <scope>NUCLEOTIDE SEQUENCE</scope>
    <source>
        <tissue evidence="1">Leaves</tissue>
    </source>
</reference>
<accession>A0A9K3EAD2</accession>
<evidence type="ECO:0000313" key="1">
    <source>
        <dbReference type="EMBL" id="KAF5769882.1"/>
    </source>
</evidence>
<dbReference type="Gramene" id="mRNA:HanXRQr2_Chr14g0653311">
    <property type="protein sequence ID" value="CDS:HanXRQr2_Chr14g0653311.1"/>
    <property type="gene ID" value="HanXRQr2_Chr14g0653311"/>
</dbReference>
<dbReference type="Proteomes" id="UP000215914">
    <property type="component" value="Unassembled WGS sequence"/>
</dbReference>
<dbReference type="EMBL" id="MNCJ02000329">
    <property type="protein sequence ID" value="KAF5769882.1"/>
    <property type="molecule type" value="Genomic_DNA"/>
</dbReference>
<proteinExistence type="predicted"/>
<protein>
    <submittedName>
        <fullName evidence="1">Uncharacterized protein</fullName>
    </submittedName>
</protein>
<name>A0A9K3EAD2_HELAN</name>
<dbReference type="AlphaFoldDB" id="A0A9K3EAD2"/>
<comment type="caution">
    <text evidence="1">The sequence shown here is derived from an EMBL/GenBank/DDBJ whole genome shotgun (WGS) entry which is preliminary data.</text>
</comment>
<reference evidence="1" key="1">
    <citation type="journal article" date="2017" name="Nature">
        <title>The sunflower genome provides insights into oil metabolism, flowering and Asterid evolution.</title>
        <authorList>
            <person name="Badouin H."/>
            <person name="Gouzy J."/>
            <person name="Grassa C.J."/>
            <person name="Murat F."/>
            <person name="Staton S.E."/>
            <person name="Cottret L."/>
            <person name="Lelandais-Briere C."/>
            <person name="Owens G.L."/>
            <person name="Carrere S."/>
            <person name="Mayjonade B."/>
            <person name="Legrand L."/>
            <person name="Gill N."/>
            <person name="Kane N.C."/>
            <person name="Bowers J.E."/>
            <person name="Hubner S."/>
            <person name="Bellec A."/>
            <person name="Berard A."/>
            <person name="Berges H."/>
            <person name="Blanchet N."/>
            <person name="Boniface M.C."/>
            <person name="Brunel D."/>
            <person name="Catrice O."/>
            <person name="Chaidir N."/>
            <person name="Claudel C."/>
            <person name="Donnadieu C."/>
            <person name="Faraut T."/>
            <person name="Fievet G."/>
            <person name="Helmstetter N."/>
            <person name="King M."/>
            <person name="Knapp S.J."/>
            <person name="Lai Z."/>
            <person name="Le Paslier M.C."/>
            <person name="Lippi Y."/>
            <person name="Lorenzon L."/>
            <person name="Mandel J.R."/>
            <person name="Marage G."/>
            <person name="Marchand G."/>
            <person name="Marquand E."/>
            <person name="Bret-Mestries E."/>
            <person name="Morien E."/>
            <person name="Nambeesan S."/>
            <person name="Nguyen T."/>
            <person name="Pegot-Espagnet P."/>
            <person name="Pouilly N."/>
            <person name="Raftis F."/>
            <person name="Sallet E."/>
            <person name="Schiex T."/>
            <person name="Thomas J."/>
            <person name="Vandecasteele C."/>
            <person name="Vares D."/>
            <person name="Vear F."/>
            <person name="Vautrin S."/>
            <person name="Crespi M."/>
            <person name="Mangin B."/>
            <person name="Burke J.M."/>
            <person name="Salse J."/>
            <person name="Munos S."/>
            <person name="Vincourt P."/>
            <person name="Rieseberg L.H."/>
            <person name="Langlade N.B."/>
        </authorList>
    </citation>
    <scope>NUCLEOTIDE SEQUENCE</scope>
    <source>
        <tissue evidence="1">Leaves</tissue>
    </source>
</reference>
<sequence length="50" mass="5929">MLVKGPKVYQTLQNPGTFKVTREPLRNGWRGEVFCRHCKGTDHFLHFIER</sequence>
<gene>
    <name evidence="1" type="ORF">HanXRQr2_Chr14g0653311</name>
</gene>
<organism evidence="1 2">
    <name type="scientific">Helianthus annuus</name>
    <name type="common">Common sunflower</name>
    <dbReference type="NCBI Taxonomy" id="4232"/>
    <lineage>
        <taxon>Eukaryota</taxon>
        <taxon>Viridiplantae</taxon>
        <taxon>Streptophyta</taxon>
        <taxon>Embryophyta</taxon>
        <taxon>Tracheophyta</taxon>
        <taxon>Spermatophyta</taxon>
        <taxon>Magnoliopsida</taxon>
        <taxon>eudicotyledons</taxon>
        <taxon>Gunneridae</taxon>
        <taxon>Pentapetalae</taxon>
        <taxon>asterids</taxon>
        <taxon>campanulids</taxon>
        <taxon>Asterales</taxon>
        <taxon>Asteraceae</taxon>
        <taxon>Asteroideae</taxon>
        <taxon>Heliantheae alliance</taxon>
        <taxon>Heliantheae</taxon>
        <taxon>Helianthus</taxon>
    </lineage>
</organism>
<keyword evidence="2" id="KW-1185">Reference proteome</keyword>